<protein>
    <submittedName>
        <fullName evidence="2">Uncharacterized protein</fullName>
    </submittedName>
</protein>
<comment type="caution">
    <text evidence="2">The sequence shown here is derived from an EMBL/GenBank/DDBJ whole genome shotgun (WGS) entry which is preliminary data.</text>
</comment>
<evidence type="ECO:0000313" key="3">
    <source>
        <dbReference type="Proteomes" id="UP000823388"/>
    </source>
</evidence>
<accession>A0A8T0Q1L7</accession>
<feature type="compositionally biased region" description="Basic and acidic residues" evidence="1">
    <location>
        <begin position="207"/>
        <end position="216"/>
    </location>
</feature>
<dbReference type="AlphaFoldDB" id="A0A8T0Q1L7"/>
<evidence type="ECO:0000256" key="1">
    <source>
        <dbReference type="SAM" id="MobiDB-lite"/>
    </source>
</evidence>
<gene>
    <name evidence="2" type="ORF">PVAP13_7NG186655</name>
</gene>
<sequence length="236" mass="25323">MKRDPDNILLQIPCLIHLPIQFAARWEEAAIGGAEHLQHVEQADDAHQLALPPPVRPPPTWRCAIACTITATSELPLRHTIASAAAHHHARFPSSTTMLGSFSHQEVAPAETVADGVERGQSPAESAAPVPARLPPHRAARAAPVPGCLPPRRAAHTASAPAACRRAEQPAPPRPPPACRRAEPPEVRQPQPTAGPVGHWGPPAGRPQHDNAGRCEWVTKETERMGGEELCVLDKR</sequence>
<feature type="region of interest" description="Disordered" evidence="1">
    <location>
        <begin position="140"/>
        <end position="216"/>
    </location>
</feature>
<evidence type="ECO:0000313" key="2">
    <source>
        <dbReference type="EMBL" id="KAG2566509.1"/>
    </source>
</evidence>
<name>A0A8T0Q1L7_PANVG</name>
<organism evidence="2 3">
    <name type="scientific">Panicum virgatum</name>
    <name type="common">Blackwell switchgrass</name>
    <dbReference type="NCBI Taxonomy" id="38727"/>
    <lineage>
        <taxon>Eukaryota</taxon>
        <taxon>Viridiplantae</taxon>
        <taxon>Streptophyta</taxon>
        <taxon>Embryophyta</taxon>
        <taxon>Tracheophyta</taxon>
        <taxon>Spermatophyta</taxon>
        <taxon>Magnoliopsida</taxon>
        <taxon>Liliopsida</taxon>
        <taxon>Poales</taxon>
        <taxon>Poaceae</taxon>
        <taxon>PACMAD clade</taxon>
        <taxon>Panicoideae</taxon>
        <taxon>Panicodae</taxon>
        <taxon>Paniceae</taxon>
        <taxon>Panicinae</taxon>
        <taxon>Panicum</taxon>
        <taxon>Panicum sect. Hiantes</taxon>
    </lineage>
</organism>
<feature type="region of interest" description="Disordered" evidence="1">
    <location>
        <begin position="116"/>
        <end position="135"/>
    </location>
</feature>
<reference evidence="2" key="1">
    <citation type="submission" date="2020-05" db="EMBL/GenBank/DDBJ databases">
        <title>WGS assembly of Panicum virgatum.</title>
        <authorList>
            <person name="Lovell J.T."/>
            <person name="Jenkins J."/>
            <person name="Shu S."/>
            <person name="Juenger T.E."/>
            <person name="Schmutz J."/>
        </authorList>
    </citation>
    <scope>NUCLEOTIDE SEQUENCE</scope>
    <source>
        <strain evidence="2">AP13</strain>
    </source>
</reference>
<keyword evidence="3" id="KW-1185">Reference proteome</keyword>
<dbReference type="Proteomes" id="UP000823388">
    <property type="component" value="Chromosome 7N"/>
</dbReference>
<dbReference type="EMBL" id="CM029050">
    <property type="protein sequence ID" value="KAG2566509.1"/>
    <property type="molecule type" value="Genomic_DNA"/>
</dbReference>
<proteinExistence type="predicted"/>
<feature type="compositionally biased region" description="Low complexity" evidence="1">
    <location>
        <begin position="141"/>
        <end position="164"/>
    </location>
</feature>